<dbReference type="AlphaFoldDB" id="A0A1V0TYW9"/>
<dbReference type="EMBL" id="CP020569">
    <property type="protein sequence ID" value="ARF57998.1"/>
    <property type="molecule type" value="Genomic_DNA"/>
</dbReference>
<protein>
    <recommendedName>
        <fullName evidence="4">Acyl-CoA carboxylase subunit epsilon</fullName>
    </recommendedName>
</protein>
<organism evidence="2 3">
    <name type="scientific">Streptomyces gilvosporeus</name>
    <dbReference type="NCBI Taxonomy" id="553510"/>
    <lineage>
        <taxon>Bacteria</taxon>
        <taxon>Bacillati</taxon>
        <taxon>Actinomycetota</taxon>
        <taxon>Actinomycetes</taxon>
        <taxon>Kitasatosporales</taxon>
        <taxon>Streptomycetaceae</taxon>
        <taxon>Streptomyces</taxon>
    </lineage>
</organism>
<dbReference type="InterPro" id="IPR032716">
    <property type="entry name" value="ACC_epsilon"/>
</dbReference>
<proteinExistence type="predicted"/>
<evidence type="ECO:0000313" key="2">
    <source>
        <dbReference type="EMBL" id="ARF57998.1"/>
    </source>
</evidence>
<reference evidence="2 3" key="1">
    <citation type="submission" date="2017-04" db="EMBL/GenBank/DDBJ databases">
        <title>Complete Genome Sequence of Streptomyces gilvosporeus F607, a Capable Producer of Natamycin.</title>
        <authorList>
            <person name="Zong G."/>
            <person name="Zhong C."/>
            <person name="Fu J."/>
            <person name="Qin R."/>
            <person name="Cao G."/>
        </authorList>
    </citation>
    <scope>NUCLEOTIDE SEQUENCE [LARGE SCALE GENOMIC DNA]</scope>
    <source>
        <strain evidence="2 3">F607</strain>
    </source>
</reference>
<dbReference type="KEGG" id="sgv:B1H19_30800"/>
<evidence type="ECO:0008006" key="4">
    <source>
        <dbReference type="Google" id="ProtNLM"/>
    </source>
</evidence>
<dbReference type="GO" id="GO:0003989">
    <property type="term" value="F:acetyl-CoA carboxylase activity"/>
    <property type="evidence" value="ECO:0007669"/>
    <property type="project" value="InterPro"/>
</dbReference>
<dbReference type="GO" id="GO:0004658">
    <property type="term" value="F:propionyl-CoA carboxylase activity"/>
    <property type="evidence" value="ECO:0007669"/>
    <property type="project" value="InterPro"/>
</dbReference>
<dbReference type="RefSeq" id="WP_083107977.1">
    <property type="nucleotide sequence ID" value="NZ_CP020569.1"/>
</dbReference>
<dbReference type="Pfam" id="PF13822">
    <property type="entry name" value="ACC_epsilon"/>
    <property type="match status" value="1"/>
</dbReference>
<gene>
    <name evidence="2" type="ORF">B1H19_30800</name>
</gene>
<name>A0A1V0TYW9_9ACTN</name>
<accession>A0A1V0TYW9</accession>
<dbReference type="STRING" id="553510.B1H19_30800"/>
<evidence type="ECO:0000256" key="1">
    <source>
        <dbReference type="SAM" id="MobiDB-lite"/>
    </source>
</evidence>
<dbReference type="Proteomes" id="UP000192726">
    <property type="component" value="Chromosome"/>
</dbReference>
<keyword evidence="3" id="KW-1185">Reference proteome</keyword>
<sequence>MTANGAPVAAAGPDIQVLRGNATSEEVAAAVVAILARLHSGAAPPASEHRPARRTWGAPAARMTHAPGQRGAGAWRFGV</sequence>
<evidence type="ECO:0000313" key="3">
    <source>
        <dbReference type="Proteomes" id="UP000192726"/>
    </source>
</evidence>
<feature type="region of interest" description="Disordered" evidence="1">
    <location>
        <begin position="41"/>
        <end position="79"/>
    </location>
</feature>